<proteinExistence type="predicted"/>
<evidence type="ECO:0000313" key="1">
    <source>
        <dbReference type="EMBL" id="DAF98050.1"/>
    </source>
</evidence>
<accession>A0A8S5UUH6</accession>
<dbReference type="EMBL" id="BK016141">
    <property type="protein sequence ID" value="DAF98050.1"/>
    <property type="molecule type" value="Genomic_DNA"/>
</dbReference>
<sequence length="126" mass="14216">MAKTDTIRINGITLPSPARGLTEGWYQIVDSSRNANGVVVAQKIGRRQLKLDSLSWPYLTAAQWGSILKEIDKFYGTLSYFDARTRTRRTLKVYWGDASAEPYWVDNNGDPTHYINCKCNIIDVGA</sequence>
<protein>
    <submittedName>
        <fullName evidence="1">Uncharacterized protein</fullName>
    </submittedName>
</protein>
<name>A0A8S5UUH6_9CAUD</name>
<reference evidence="1" key="1">
    <citation type="journal article" date="2021" name="Proc. Natl. Acad. Sci. U.S.A.">
        <title>A Catalog of Tens of Thousands of Viruses from Human Metagenomes Reveals Hidden Associations with Chronic Diseases.</title>
        <authorList>
            <person name="Tisza M.J."/>
            <person name="Buck C.B."/>
        </authorList>
    </citation>
    <scope>NUCLEOTIDE SEQUENCE</scope>
    <source>
        <strain evidence="1">CtGsX68</strain>
    </source>
</reference>
<organism evidence="1">
    <name type="scientific">Siphoviridae sp. ctGsX68</name>
    <dbReference type="NCBI Taxonomy" id="2825417"/>
    <lineage>
        <taxon>Viruses</taxon>
        <taxon>Duplodnaviria</taxon>
        <taxon>Heunggongvirae</taxon>
        <taxon>Uroviricota</taxon>
        <taxon>Caudoviricetes</taxon>
    </lineage>
</organism>